<dbReference type="STRING" id="1280837.A0A316VDJ6"/>
<dbReference type="Pfam" id="PF12937">
    <property type="entry name" value="F-box-like"/>
    <property type="match status" value="1"/>
</dbReference>
<sequence>MGSSPDQISQPAVRKISSLPQEILIAIFDYLTPEDLSQVVQSSRELYKSATSSCLWERFYFSFWKEDRIENPQSARLNQLRNKRRIQNLYHTAQSVWNRHKTSNSSMETPFPEFLTFSPSTQLHVEEEGSLDFYKLFCARIRTDEKVIQVIKEQCINPTCWFEKVYETLQSYGDDVKDILIALIVVQKRVGRNPDIFIESDNMQNSKMIDFPSALQSRKPSTYRSKTHSMVIQHLGEMMLQITREQQAIYGLNRMWAIIQEYDILGPSFSWTEISATRSNDDANLVPQDVVQIKQIETVFGYFSMICGGEGQEISNELDKMAVACSLFLADRDTQSEGPKKQQKIALAIYEFLKIRQFRMAKVYDTTKVYKNFIHCCLSKATRETHPMTFSVLYCAIACRLGLFALRTCIPDSAIIAIRGGSSGQDTNFWLDVEEGGLIYDSLDLKRKFRVSNDDSQSAQVSTCSTLFCCLSAARNIERDIGPVISPFMTLNTVDLIDQQKVTMNQDADEIFELIMAKDDNPFNPSATYFNHSDDQMYLVSAIYPKTERLGKRLTEQSNPASAQLPSRSQSINTFIIGRNELENRSNTEGIFHSLTILGTILPQSLISKAVAFERRKPFLRGQAPIDRLEDAVIRAKGMIKQQKEKLPPIKRLARSSSGHTDDVEDQSTIDDYIDDDILDTIHPVGTVFVHRTEDYHGVITVWNKDYESPNPIFFHSMEDDATKDLPRKQPFYWIVAADNTTRYVAHVNIQPASVCLSSLKNDTSASTTRLSYTQVEKLRKVVQSRESLTFSRVTAQKDGSHLRFELREEMLAIYPDEIAAYKKQIKSERQEEVDIIKLCSIKSSFDDDDDDTENEADSVYRQASQLSCTPF</sequence>
<dbReference type="Pfam" id="PF08755">
    <property type="entry name" value="YccV-like"/>
    <property type="match status" value="1"/>
</dbReference>
<evidence type="ECO:0000259" key="2">
    <source>
        <dbReference type="PROSITE" id="PS50181"/>
    </source>
</evidence>
<feature type="region of interest" description="Disordered" evidence="1">
    <location>
        <begin position="846"/>
        <end position="872"/>
    </location>
</feature>
<keyword evidence="4" id="KW-1185">Reference proteome</keyword>
<evidence type="ECO:0000313" key="3">
    <source>
        <dbReference type="EMBL" id="PWN35616.1"/>
    </source>
</evidence>
<dbReference type="SUPFAM" id="SSF141255">
    <property type="entry name" value="YccV-like"/>
    <property type="match status" value="1"/>
</dbReference>
<dbReference type="PROSITE" id="PS50181">
    <property type="entry name" value="FBOX"/>
    <property type="match status" value="1"/>
</dbReference>
<dbReference type="GO" id="GO:0003677">
    <property type="term" value="F:DNA binding"/>
    <property type="evidence" value="ECO:0007669"/>
    <property type="project" value="InterPro"/>
</dbReference>
<accession>A0A316VDJ6</accession>
<dbReference type="Gene3D" id="2.30.30.390">
    <property type="entry name" value="Hemimethylated DNA-binding domain"/>
    <property type="match status" value="1"/>
</dbReference>
<dbReference type="Proteomes" id="UP000245771">
    <property type="component" value="Unassembled WGS sequence"/>
</dbReference>
<dbReference type="EMBL" id="KZ819603">
    <property type="protein sequence ID" value="PWN35616.1"/>
    <property type="molecule type" value="Genomic_DNA"/>
</dbReference>
<evidence type="ECO:0000313" key="4">
    <source>
        <dbReference type="Proteomes" id="UP000245771"/>
    </source>
</evidence>
<proteinExistence type="predicted"/>
<evidence type="ECO:0000256" key="1">
    <source>
        <dbReference type="SAM" id="MobiDB-lite"/>
    </source>
</evidence>
<feature type="domain" description="F-box" evidence="2">
    <location>
        <begin position="13"/>
        <end position="59"/>
    </location>
</feature>
<dbReference type="InParanoid" id="A0A316VDJ6"/>
<reference evidence="3 4" key="1">
    <citation type="journal article" date="2018" name="Mol. Biol. Evol.">
        <title>Broad Genomic Sampling Reveals a Smut Pathogenic Ancestry of the Fungal Clade Ustilaginomycotina.</title>
        <authorList>
            <person name="Kijpornyongpan T."/>
            <person name="Mondo S.J."/>
            <person name="Barry K."/>
            <person name="Sandor L."/>
            <person name="Lee J."/>
            <person name="Lipzen A."/>
            <person name="Pangilinan J."/>
            <person name="LaButti K."/>
            <person name="Hainaut M."/>
            <person name="Henrissat B."/>
            <person name="Grigoriev I.V."/>
            <person name="Spatafora J.W."/>
            <person name="Aime M.C."/>
        </authorList>
    </citation>
    <scope>NUCLEOTIDE SEQUENCE [LARGE SCALE GENOMIC DNA]</scope>
    <source>
        <strain evidence="3 4">MCA 3882</strain>
    </source>
</reference>
<name>A0A316VDJ6_9BASI</name>
<dbReference type="RefSeq" id="XP_025355918.1">
    <property type="nucleotide sequence ID" value="XM_025500391.1"/>
</dbReference>
<dbReference type="InterPro" id="IPR001810">
    <property type="entry name" value="F-box_dom"/>
</dbReference>
<dbReference type="InterPro" id="IPR036047">
    <property type="entry name" value="F-box-like_dom_sf"/>
</dbReference>
<dbReference type="AlphaFoldDB" id="A0A316VDJ6"/>
<dbReference type="OrthoDB" id="28868at2759"/>
<gene>
    <name evidence="3" type="ORF">FA14DRAFT_172229</name>
</gene>
<dbReference type="InterPro" id="IPR011722">
    <property type="entry name" value="Hemimethylated_DNA-bd_dom"/>
</dbReference>
<dbReference type="Gene3D" id="1.20.1280.50">
    <property type="match status" value="1"/>
</dbReference>
<protein>
    <recommendedName>
        <fullName evidence="2">F-box domain-containing protein</fullName>
    </recommendedName>
</protein>
<feature type="compositionally biased region" description="Acidic residues" evidence="1">
    <location>
        <begin position="847"/>
        <end position="857"/>
    </location>
</feature>
<feature type="compositionally biased region" description="Polar residues" evidence="1">
    <location>
        <begin position="862"/>
        <end position="872"/>
    </location>
</feature>
<dbReference type="SUPFAM" id="SSF81383">
    <property type="entry name" value="F-box domain"/>
    <property type="match status" value="1"/>
</dbReference>
<dbReference type="GeneID" id="37022172"/>
<dbReference type="InterPro" id="IPR036623">
    <property type="entry name" value="Hemimethylated_DNA-bd_sf"/>
</dbReference>
<organism evidence="3 4">
    <name type="scientific">Meira miltonrushii</name>
    <dbReference type="NCBI Taxonomy" id="1280837"/>
    <lineage>
        <taxon>Eukaryota</taxon>
        <taxon>Fungi</taxon>
        <taxon>Dikarya</taxon>
        <taxon>Basidiomycota</taxon>
        <taxon>Ustilaginomycotina</taxon>
        <taxon>Exobasidiomycetes</taxon>
        <taxon>Exobasidiales</taxon>
        <taxon>Brachybasidiaceae</taxon>
        <taxon>Meira</taxon>
    </lineage>
</organism>